<dbReference type="AlphaFoldDB" id="A0AAN7RP78"/>
<sequence>MLEQFVKNCSLWEGPTLEQFVKDCILWEGLHTGAGEEREEEGVAETTCDELTTTPIPRPPVLLRGEEVENSGVKLSPGRREGIKSFGHKGRSCLTNLISFYDKVTRLVDEGKAVDVVYLDFSKAFDTVSHSILLEKLAAHGLDGCTLRWVKNWLDGQAQRVVVNGVYSSWRPVTSGVPQGSVLGPVLFNIFINDLDEGIECTLSKFADDTKLCGSVDLLEGRQALQRDLDRLDRWAEVNCMRFNKAKCKVLHLGHSNPMQRYRLGEEWLESCLAEKDLGVFVDSCLNMSQQCAQAAKKANGILACIKNSVASRTREVIVPLYSALFWAPHYKRDTEVLERVQRRATKLVKGLEQKSYEERLRELGLFSLEKRRLRGDLIALFNYLKGGCREVGVGLFSQVTSDRTRGNGLKLRQGRFRLDIRKFYFTERVIKHWNRLPREVVESPSLEVFKRRLDEVLRDMKEINQIRVTNKTSTKTSICCLL</sequence>
<name>A0AAN7RP78_MYCAM</name>
<gene>
    <name evidence="2" type="ORF">QYF61_004265</name>
</gene>
<evidence type="ECO:0000259" key="1">
    <source>
        <dbReference type="PROSITE" id="PS50878"/>
    </source>
</evidence>
<keyword evidence="3" id="KW-1185">Reference proteome</keyword>
<comment type="caution">
    <text evidence="2">The sequence shown here is derived from an EMBL/GenBank/DDBJ whole genome shotgun (WGS) entry which is preliminary data.</text>
</comment>
<dbReference type="PANTHER" id="PTHR33332">
    <property type="entry name" value="REVERSE TRANSCRIPTASE DOMAIN-CONTAINING PROTEIN"/>
    <property type="match status" value="1"/>
</dbReference>
<reference evidence="2 3" key="1">
    <citation type="journal article" date="2023" name="J. Hered.">
        <title>Chromosome-level genome of the wood stork (Mycteria americana) provides insight into avian chromosome evolution.</title>
        <authorList>
            <person name="Flamio R. Jr."/>
            <person name="Ramstad K.M."/>
        </authorList>
    </citation>
    <scope>NUCLEOTIDE SEQUENCE [LARGE SCALE GENOMIC DNA]</scope>
    <source>
        <strain evidence="2">JAX WOST 10</strain>
    </source>
</reference>
<accession>A0AAN7RP78</accession>
<dbReference type="InterPro" id="IPR000477">
    <property type="entry name" value="RT_dom"/>
</dbReference>
<proteinExistence type="predicted"/>
<feature type="domain" description="Reverse transcriptase" evidence="1">
    <location>
        <begin position="1"/>
        <end position="273"/>
    </location>
</feature>
<evidence type="ECO:0000313" key="2">
    <source>
        <dbReference type="EMBL" id="KAK4810485.1"/>
    </source>
</evidence>
<dbReference type="CDD" id="cd01650">
    <property type="entry name" value="RT_nLTR_like"/>
    <property type="match status" value="1"/>
</dbReference>
<dbReference type="EMBL" id="JAUNZN010000018">
    <property type="protein sequence ID" value="KAK4810485.1"/>
    <property type="molecule type" value="Genomic_DNA"/>
</dbReference>
<evidence type="ECO:0000313" key="3">
    <source>
        <dbReference type="Proteomes" id="UP001333110"/>
    </source>
</evidence>
<dbReference type="SUPFAM" id="SSF56672">
    <property type="entry name" value="DNA/RNA polymerases"/>
    <property type="match status" value="1"/>
</dbReference>
<dbReference type="PROSITE" id="PS50878">
    <property type="entry name" value="RT_POL"/>
    <property type="match status" value="1"/>
</dbReference>
<organism evidence="2 3">
    <name type="scientific">Mycteria americana</name>
    <name type="common">Wood stork</name>
    <dbReference type="NCBI Taxonomy" id="33587"/>
    <lineage>
        <taxon>Eukaryota</taxon>
        <taxon>Metazoa</taxon>
        <taxon>Chordata</taxon>
        <taxon>Craniata</taxon>
        <taxon>Vertebrata</taxon>
        <taxon>Euteleostomi</taxon>
        <taxon>Archelosauria</taxon>
        <taxon>Archosauria</taxon>
        <taxon>Dinosauria</taxon>
        <taxon>Saurischia</taxon>
        <taxon>Theropoda</taxon>
        <taxon>Coelurosauria</taxon>
        <taxon>Aves</taxon>
        <taxon>Neognathae</taxon>
        <taxon>Neoaves</taxon>
        <taxon>Aequornithes</taxon>
        <taxon>Ciconiiformes</taxon>
        <taxon>Ciconiidae</taxon>
        <taxon>Mycteria</taxon>
    </lineage>
</organism>
<dbReference type="Proteomes" id="UP001333110">
    <property type="component" value="Unassembled WGS sequence"/>
</dbReference>
<dbReference type="Pfam" id="PF00078">
    <property type="entry name" value="RVT_1"/>
    <property type="match status" value="1"/>
</dbReference>
<dbReference type="InterPro" id="IPR043502">
    <property type="entry name" value="DNA/RNA_pol_sf"/>
</dbReference>
<protein>
    <recommendedName>
        <fullName evidence="1">Reverse transcriptase domain-containing protein</fullName>
    </recommendedName>
</protein>